<dbReference type="EMBL" id="FNQK01000004">
    <property type="protein sequence ID" value="SDZ93287.1"/>
    <property type="molecule type" value="Genomic_DNA"/>
</dbReference>
<dbReference type="Proteomes" id="UP000198846">
    <property type="component" value="Unassembled WGS sequence"/>
</dbReference>
<evidence type="ECO:0000313" key="1">
    <source>
        <dbReference type="EMBL" id="SDZ93287.1"/>
    </source>
</evidence>
<dbReference type="PROSITE" id="PS51257">
    <property type="entry name" value="PROKAR_LIPOPROTEIN"/>
    <property type="match status" value="1"/>
</dbReference>
<dbReference type="STRING" id="283786.SAMN04487990_104107"/>
<proteinExistence type="predicted"/>
<dbReference type="InterPro" id="IPR032276">
    <property type="entry name" value="DUF4836"/>
</dbReference>
<dbReference type="OrthoDB" id="1149752at2"/>
<keyword evidence="2" id="KW-1185">Reference proteome</keyword>
<name>A0A1H3X1M0_BIZPA</name>
<dbReference type="Pfam" id="PF16120">
    <property type="entry name" value="DUF4836"/>
    <property type="match status" value="1"/>
</dbReference>
<protein>
    <recommendedName>
        <fullName evidence="3">DUF4836 domain-containing protein</fullName>
    </recommendedName>
</protein>
<evidence type="ECO:0000313" key="2">
    <source>
        <dbReference type="Proteomes" id="UP000198846"/>
    </source>
</evidence>
<dbReference type="RefSeq" id="WP_092132723.1">
    <property type="nucleotide sequence ID" value="NZ_FNQK01000004.1"/>
</dbReference>
<evidence type="ECO:0008006" key="3">
    <source>
        <dbReference type="Google" id="ProtNLM"/>
    </source>
</evidence>
<gene>
    <name evidence="1" type="ORF">SAMN04487990_104107</name>
</gene>
<organism evidence="1 2">
    <name type="scientific">Bizionia paragorgiae</name>
    <dbReference type="NCBI Taxonomy" id="283786"/>
    <lineage>
        <taxon>Bacteria</taxon>
        <taxon>Pseudomonadati</taxon>
        <taxon>Bacteroidota</taxon>
        <taxon>Flavobacteriia</taxon>
        <taxon>Flavobacteriales</taxon>
        <taxon>Flavobacteriaceae</taxon>
        <taxon>Bizionia</taxon>
    </lineage>
</organism>
<sequence length="542" mass="63263">MKSLKSIQFIKVVILSLSLIILSSCNSEPKSLSIIPESTNVVTVIDVYSLIKKGELNDLEQFDMFKSFKREIRNENKKVSRMLENVIDDPTETGLDFTNDLFMFYVNEAKDEQYFAMSMDLKNEEKFTIFIENLLDKGDISFDVENEKTYKYTIVNKEVAFAWDNNKVICLASKNIKSRKNFDLTIKTLFELNEKNQISENIDFTAFYNNKKDVSLWFSTDLLEDSYQYKRMMRGVDFDFTDNYVGAHLNFEDNKMSIQWQLFPNEDVKKMVEENPVLSTNFNADLLNYLPKNSLANARVSINPLAYYNIFKSEKDFDKMESNFEKQLGFPLKDFVESFKGSVVFNLMDIKEVEYTYRNYRYNNVTKTEPLPIMGLAFDMSTSTYVQQLIEKIPEKNLQKRSDYYEIKIDNKFDMYIAFNSNTCYLTNDKSSIKAFKNGGLISDNLSESDVVSNFKNNPLYAYVNLDFDTYPKTIKDEINKDKNSRGAKVINMWSDFASSVELKQIDNYAMQIDLKTKDEGKNSLNAMLNLMDKSFNSYMRL</sequence>
<dbReference type="AlphaFoldDB" id="A0A1H3X1M0"/>
<reference evidence="1 2" key="1">
    <citation type="submission" date="2016-10" db="EMBL/GenBank/DDBJ databases">
        <authorList>
            <person name="de Groot N.N."/>
        </authorList>
    </citation>
    <scope>NUCLEOTIDE SEQUENCE [LARGE SCALE GENOMIC DNA]</scope>
    <source>
        <strain evidence="1 2">DSM 23842</strain>
    </source>
</reference>
<accession>A0A1H3X1M0</accession>